<dbReference type="InterPro" id="IPR029058">
    <property type="entry name" value="AB_hydrolase_fold"/>
</dbReference>
<dbReference type="Gene3D" id="3.40.50.1820">
    <property type="entry name" value="alpha/beta hydrolase"/>
    <property type="match status" value="1"/>
</dbReference>
<evidence type="ECO:0000313" key="1">
    <source>
        <dbReference type="EMBL" id="KLV04582.1"/>
    </source>
</evidence>
<comment type="caution">
    <text evidence="1">The sequence shown here is derived from an EMBL/GenBank/DDBJ whole genome shotgun (WGS) entry which is preliminary data.</text>
</comment>
<proteinExistence type="predicted"/>
<accession>A0A0J1JQQ2</accession>
<dbReference type="STRING" id="320778.ABT57_23325"/>
<dbReference type="AlphaFoldDB" id="A0A0J1JQQ2"/>
<dbReference type="RefSeq" id="WP_047887727.1">
    <property type="nucleotide sequence ID" value="NZ_CP071326.1"/>
</dbReference>
<gene>
    <name evidence="1" type="ORF">ABT57_23325</name>
</gene>
<dbReference type="SUPFAM" id="SSF53474">
    <property type="entry name" value="alpha/beta-Hydrolases"/>
    <property type="match status" value="1"/>
</dbReference>
<dbReference type="Proteomes" id="UP000035909">
    <property type="component" value="Unassembled WGS sequence"/>
</dbReference>
<dbReference type="PANTHER" id="PTHR12277:SF81">
    <property type="entry name" value="PROTEIN ABHD13"/>
    <property type="match status" value="1"/>
</dbReference>
<organism evidence="1 2">
    <name type="scientific">Photobacterium ganghwense</name>
    <dbReference type="NCBI Taxonomy" id="320778"/>
    <lineage>
        <taxon>Bacteria</taxon>
        <taxon>Pseudomonadati</taxon>
        <taxon>Pseudomonadota</taxon>
        <taxon>Gammaproteobacteria</taxon>
        <taxon>Vibrionales</taxon>
        <taxon>Vibrionaceae</taxon>
        <taxon>Photobacterium</taxon>
    </lineage>
</organism>
<reference evidence="1 2" key="1">
    <citation type="submission" date="2015-05" db="EMBL/GenBank/DDBJ databases">
        <title>Photobacterium galathea sp. nov.</title>
        <authorList>
            <person name="Machado H."/>
            <person name="Gram L."/>
        </authorList>
    </citation>
    <scope>NUCLEOTIDE SEQUENCE [LARGE SCALE GENOMIC DNA]</scope>
    <source>
        <strain evidence="1 2">DSM 22954</strain>
    </source>
</reference>
<dbReference type="OrthoDB" id="9798884at2"/>
<sequence length="273" mass="30602">MKSLLWLVIIVYLVSAVMLSVFQRKMLYFPQPAMSMLGEKNSRFTVNGVTLSGWVINPGQPEALIYYGGNAEAIELTIPFFRFLTGFTRQMEWALPFPPLSERLTHVSVYLIPYRGYGDNPGHPTEQHLYRDAVALFDQIAPRHQSVSLMGRSLGSGVATYVAAARPVEHLVLVTPFDSIERVARDFYWMFPVSLLLKDKFASVARVEAITAPTTVIIAEHDQIISRARTDALITHFPLRQVAVFVIAGAEHNNLQLFPDYATAVISAFLSRT</sequence>
<protein>
    <recommendedName>
        <fullName evidence="3">Alpha/beta hydrolase</fullName>
    </recommendedName>
</protein>
<dbReference type="EMBL" id="LDOU01000034">
    <property type="protein sequence ID" value="KLV04582.1"/>
    <property type="molecule type" value="Genomic_DNA"/>
</dbReference>
<keyword evidence="2" id="KW-1185">Reference proteome</keyword>
<name>A0A0J1JQQ2_9GAMM</name>
<dbReference type="PANTHER" id="PTHR12277">
    <property type="entry name" value="ALPHA/BETA HYDROLASE DOMAIN-CONTAINING PROTEIN"/>
    <property type="match status" value="1"/>
</dbReference>
<evidence type="ECO:0008006" key="3">
    <source>
        <dbReference type="Google" id="ProtNLM"/>
    </source>
</evidence>
<evidence type="ECO:0000313" key="2">
    <source>
        <dbReference type="Proteomes" id="UP000035909"/>
    </source>
</evidence>
<dbReference type="PATRIC" id="fig|320778.3.peg.4984"/>